<keyword evidence="1" id="KW-1133">Transmembrane helix</keyword>
<feature type="transmembrane region" description="Helical" evidence="1">
    <location>
        <begin position="95"/>
        <end position="116"/>
    </location>
</feature>
<keyword evidence="1" id="KW-0472">Membrane</keyword>
<organism evidence="2">
    <name type="scientific">marine sediment metagenome</name>
    <dbReference type="NCBI Taxonomy" id="412755"/>
    <lineage>
        <taxon>unclassified sequences</taxon>
        <taxon>metagenomes</taxon>
        <taxon>ecological metagenomes</taxon>
    </lineage>
</organism>
<reference evidence="2" key="1">
    <citation type="journal article" date="2015" name="Nature">
        <title>Complex archaea that bridge the gap between prokaryotes and eukaryotes.</title>
        <authorList>
            <person name="Spang A."/>
            <person name="Saw J.H."/>
            <person name="Jorgensen S.L."/>
            <person name="Zaremba-Niedzwiedzka K."/>
            <person name="Martijn J."/>
            <person name="Lind A.E."/>
            <person name="van Eijk R."/>
            <person name="Schleper C."/>
            <person name="Guy L."/>
            <person name="Ettema T.J."/>
        </authorList>
    </citation>
    <scope>NUCLEOTIDE SEQUENCE</scope>
</reference>
<dbReference type="AlphaFoldDB" id="A0A0F9K730"/>
<feature type="transmembrane region" description="Helical" evidence="1">
    <location>
        <begin position="38"/>
        <end position="59"/>
    </location>
</feature>
<comment type="caution">
    <text evidence="2">The sequence shown here is derived from an EMBL/GenBank/DDBJ whole genome shotgun (WGS) entry which is preliminary data.</text>
</comment>
<gene>
    <name evidence="2" type="ORF">LCGC14_1440310</name>
</gene>
<keyword evidence="1" id="KW-0812">Transmembrane</keyword>
<sequence length="135" mass="14588">MNVSTQVAELLDVLAARFGTTAEYLWATMVRHHVIEGWLQVAAGGGLILGGLVAGGFAYRAHQAVRRLIDLGRGTGETGYSWDARLRDTKGCRTFLLCVFGGLVLIGSGIALTAGLQQILIPEYYALQEILRVLQ</sequence>
<dbReference type="EMBL" id="LAZR01009811">
    <property type="protein sequence ID" value="KKM70481.1"/>
    <property type="molecule type" value="Genomic_DNA"/>
</dbReference>
<evidence type="ECO:0000313" key="2">
    <source>
        <dbReference type="EMBL" id="KKM70481.1"/>
    </source>
</evidence>
<proteinExistence type="predicted"/>
<accession>A0A0F9K730</accession>
<name>A0A0F9K730_9ZZZZ</name>
<evidence type="ECO:0000256" key="1">
    <source>
        <dbReference type="SAM" id="Phobius"/>
    </source>
</evidence>
<protein>
    <submittedName>
        <fullName evidence="2">Uncharacterized protein</fullName>
    </submittedName>
</protein>